<proteinExistence type="predicted"/>
<feature type="compositionally biased region" description="Polar residues" evidence="1">
    <location>
        <begin position="62"/>
        <end position="76"/>
    </location>
</feature>
<dbReference type="EMBL" id="CP127294">
    <property type="protein sequence ID" value="WIX84268.1"/>
    <property type="molecule type" value="Genomic_DNA"/>
</dbReference>
<organism evidence="2 3">
    <name type="scientific">Amycolatopsis carbonis</name>
    <dbReference type="NCBI Taxonomy" id="715471"/>
    <lineage>
        <taxon>Bacteria</taxon>
        <taxon>Bacillati</taxon>
        <taxon>Actinomycetota</taxon>
        <taxon>Actinomycetes</taxon>
        <taxon>Pseudonocardiales</taxon>
        <taxon>Pseudonocardiaceae</taxon>
        <taxon>Amycolatopsis</taxon>
    </lineage>
</organism>
<gene>
    <name evidence="2" type="ORF">QRX50_19710</name>
</gene>
<dbReference type="RefSeq" id="WP_285974794.1">
    <property type="nucleotide sequence ID" value="NZ_CP127294.1"/>
</dbReference>
<sequence length="76" mass="7984">MRSAAASAAETLGETPKPVRRGTEGNPLAAGLIAFGAGWLVASLLPGTEREREVVGQARISRANTPSQSWSRPRGR</sequence>
<evidence type="ECO:0000313" key="2">
    <source>
        <dbReference type="EMBL" id="WIX84268.1"/>
    </source>
</evidence>
<dbReference type="AlphaFoldDB" id="A0A9Y2ITI4"/>
<reference evidence="2 3" key="1">
    <citation type="submission" date="2023-06" db="EMBL/GenBank/DDBJ databases">
        <authorList>
            <person name="Oyuntsetseg B."/>
            <person name="Kim S.B."/>
        </authorList>
    </citation>
    <scope>NUCLEOTIDE SEQUENCE [LARGE SCALE GENOMIC DNA]</scope>
    <source>
        <strain evidence="2 3">2-15</strain>
    </source>
</reference>
<keyword evidence="3" id="KW-1185">Reference proteome</keyword>
<evidence type="ECO:0000256" key="1">
    <source>
        <dbReference type="SAM" id="MobiDB-lite"/>
    </source>
</evidence>
<accession>A0A9Y2ITI4</accession>
<protein>
    <submittedName>
        <fullName evidence="2">Uncharacterized protein</fullName>
    </submittedName>
</protein>
<evidence type="ECO:0000313" key="3">
    <source>
        <dbReference type="Proteomes" id="UP001236014"/>
    </source>
</evidence>
<dbReference type="KEGG" id="acab:QRX50_19710"/>
<feature type="region of interest" description="Disordered" evidence="1">
    <location>
        <begin position="54"/>
        <end position="76"/>
    </location>
</feature>
<name>A0A9Y2ITI4_9PSEU</name>
<feature type="region of interest" description="Disordered" evidence="1">
    <location>
        <begin position="1"/>
        <end position="26"/>
    </location>
</feature>
<dbReference type="Proteomes" id="UP001236014">
    <property type="component" value="Chromosome"/>
</dbReference>